<dbReference type="InterPro" id="IPR016181">
    <property type="entry name" value="Acyl_CoA_acyltransferase"/>
</dbReference>
<reference evidence="1" key="1">
    <citation type="submission" date="2022-09" db="EMBL/GenBank/DDBJ databases">
        <title>genome sequence of Deinococcus rubellus.</title>
        <authorList>
            <person name="Srinivasan S."/>
        </authorList>
    </citation>
    <scope>NUCLEOTIDE SEQUENCE</scope>
    <source>
        <strain evidence="1">Ant6</strain>
    </source>
</reference>
<organism evidence="1 2">
    <name type="scientific">Deinococcus rubellus</name>
    <dbReference type="NCBI Taxonomy" id="1889240"/>
    <lineage>
        <taxon>Bacteria</taxon>
        <taxon>Thermotogati</taxon>
        <taxon>Deinococcota</taxon>
        <taxon>Deinococci</taxon>
        <taxon>Deinococcales</taxon>
        <taxon>Deinococcaceae</taxon>
        <taxon>Deinococcus</taxon>
    </lineage>
</organism>
<evidence type="ECO:0000313" key="1">
    <source>
        <dbReference type="EMBL" id="UWX63219.1"/>
    </source>
</evidence>
<keyword evidence="2" id="KW-1185">Reference proteome</keyword>
<dbReference type="EMBL" id="CP104213">
    <property type="protein sequence ID" value="UWX63219.1"/>
    <property type="molecule type" value="Genomic_DNA"/>
</dbReference>
<name>A0ABY5YG00_9DEIO</name>
<evidence type="ECO:0000313" key="2">
    <source>
        <dbReference type="Proteomes" id="UP001060261"/>
    </source>
</evidence>
<accession>A0ABY5YG00</accession>
<proteinExistence type="predicted"/>
<dbReference type="Gene3D" id="3.40.630.30">
    <property type="match status" value="1"/>
</dbReference>
<gene>
    <name evidence="1" type="ORF">N0D28_10710</name>
</gene>
<dbReference type="RefSeq" id="WP_260559510.1">
    <property type="nucleotide sequence ID" value="NZ_BAABEC010000186.1"/>
</dbReference>
<sequence>MTSSLTWQVLHPQPLLTGELYDEVAAFLALAGDRPESAEHLRHFDEQRPAGQHHALTLARLGDQFVGLAETQVPRSHDRPGWYALNLSVHPDFQSSDLPAELLRRAESHLPSDRRVVLSNVMEGDWQESFLVSD</sequence>
<dbReference type="SUPFAM" id="SSF55729">
    <property type="entry name" value="Acyl-CoA N-acyltransferases (Nat)"/>
    <property type="match status" value="1"/>
</dbReference>
<dbReference type="Proteomes" id="UP001060261">
    <property type="component" value="Chromosome"/>
</dbReference>
<protein>
    <recommendedName>
        <fullName evidence="3">GNAT family N-acetyltransferase</fullName>
    </recommendedName>
</protein>
<evidence type="ECO:0008006" key="3">
    <source>
        <dbReference type="Google" id="ProtNLM"/>
    </source>
</evidence>